<protein>
    <submittedName>
        <fullName evidence="13">Small-conductance mechanosensitive channel</fullName>
    </submittedName>
</protein>
<feature type="transmembrane region" description="Helical" evidence="8">
    <location>
        <begin position="278"/>
        <end position="302"/>
    </location>
</feature>
<dbReference type="Gene3D" id="2.30.30.60">
    <property type="match status" value="1"/>
</dbReference>
<comment type="similarity">
    <text evidence="2">Belongs to the MscS (TC 1.A.23) family.</text>
</comment>
<comment type="caution">
    <text evidence="13">The sequence shown here is derived from an EMBL/GenBank/DDBJ whole genome shotgun (WGS) entry which is preliminary data.</text>
</comment>
<evidence type="ECO:0000313" key="14">
    <source>
        <dbReference type="Proteomes" id="UP000243859"/>
    </source>
</evidence>
<feature type="transmembrane region" description="Helical" evidence="8">
    <location>
        <begin position="586"/>
        <end position="615"/>
    </location>
</feature>
<keyword evidence="14" id="KW-1185">Reference proteome</keyword>
<dbReference type="PANTHER" id="PTHR30347">
    <property type="entry name" value="POTASSIUM CHANNEL RELATED"/>
    <property type="match status" value="1"/>
</dbReference>
<evidence type="ECO:0000259" key="11">
    <source>
        <dbReference type="Pfam" id="PF12607"/>
    </source>
</evidence>
<keyword evidence="3" id="KW-1003">Cell membrane</keyword>
<feature type="transmembrane region" description="Helical" evidence="8">
    <location>
        <begin position="241"/>
        <end position="266"/>
    </location>
</feature>
<dbReference type="RefSeq" id="WP_170106712.1">
    <property type="nucleotide sequence ID" value="NZ_NHSI01000018.1"/>
</dbReference>
<dbReference type="InterPro" id="IPR052702">
    <property type="entry name" value="MscS-like_channel"/>
</dbReference>
<dbReference type="GO" id="GO:0008381">
    <property type="term" value="F:mechanosensitive monoatomic ion channel activity"/>
    <property type="evidence" value="ECO:0007669"/>
    <property type="project" value="UniProtKB-ARBA"/>
</dbReference>
<feature type="transmembrane region" description="Helical" evidence="8">
    <location>
        <begin position="472"/>
        <end position="494"/>
    </location>
</feature>
<dbReference type="Gene3D" id="3.30.70.100">
    <property type="match status" value="1"/>
</dbReference>
<feature type="transmembrane region" description="Helical" evidence="8">
    <location>
        <begin position="354"/>
        <end position="374"/>
    </location>
</feature>
<feature type="transmembrane region" description="Helical" evidence="8">
    <location>
        <begin position="424"/>
        <end position="444"/>
    </location>
</feature>
<gene>
    <name evidence="13" type="ORF">C8N32_102105</name>
</gene>
<keyword evidence="4 8" id="KW-0812">Transmembrane</keyword>
<keyword evidence="5 8" id="KW-1133">Transmembrane helix</keyword>
<evidence type="ECO:0000256" key="8">
    <source>
        <dbReference type="SAM" id="Phobius"/>
    </source>
</evidence>
<accession>A0A2T5BVH5</accession>
<feature type="domain" description="Mechanosensitive ion channel MscS" evidence="10">
    <location>
        <begin position="602"/>
        <end position="669"/>
    </location>
</feature>
<evidence type="ECO:0000256" key="2">
    <source>
        <dbReference type="ARBA" id="ARBA00008017"/>
    </source>
</evidence>
<feature type="compositionally biased region" description="Basic and acidic residues" evidence="7">
    <location>
        <begin position="792"/>
        <end position="801"/>
    </location>
</feature>
<feature type="signal peptide" evidence="9">
    <location>
        <begin position="1"/>
        <end position="25"/>
    </location>
</feature>
<feature type="region of interest" description="Disordered" evidence="7">
    <location>
        <begin position="785"/>
        <end position="812"/>
    </location>
</feature>
<sequence>MTLLCRILVCLTLVLSCLPAAPVLAQPVEEATIPDYTTWEILATRAENLLAEGQASNATLETLRAALTEARTRFLSAQDINASRIATLQEQIDALGPVPDGGTEAEDIAARRTELNKQLAELRAPVLQAELAYRRADGLIREADKIIRDRQADELMSLGPTPLNPVLWGEGLSTLIETGRGIWEELRTNIQDPAHRMNMREDLPVTLFFIVLAGVLVSRGRGWMERVTSRILTRGKRRGRAVYGSLSSLGQIIVPVVGVLALTAAAKSTGIFGPQGTAVLNLLPLIGLVPFTARWLGGQVFPKTPVSKQVLIIPEDSIAKGRLYTTMTGVILSVGVVMDFLFKSYDYSESVRAVLSFPLIVSMALLLFLIGRLVRQHDRGKGSGESVVDGWAYGARLTEFVGRLGMLAAVAGAVLAAIGYRDAAVFFVFPSVLTLGLFALLLVLQRFVDDLYEFLTGTAGEGGAQRSLIPTLLGLGLAFLALPFLALIWGARIADLTELWSRFLSGFTIGGTRISPSDFLVFAVVFAIGYGLTRVVQGTLRNTVLPKTRIDRGGQSALISGVGYLGVILAVIVAITTAGIDLSSLAIVAGALSVGIGFGLQNIVSNFVSGIILLIERPVSQGDWIEVGGVMGTVKDISVRSTLIETFDRTNVIVPNSDLVSGHVTNWTHQSLMGRVIIPVGVAYGTDTRKVEKILMEIAQAQPLVVVDPAPSVLFISFGADALEFEIRVILSDVNYSLSVRSAINHEIARRFTEEGIEIPYAQRDIWLRNPDAVQTLVASCGDTAQDSSNALRRDEYHPEIEPSEDGDGDGR</sequence>
<dbReference type="InterPro" id="IPR049278">
    <property type="entry name" value="MS_channel_C"/>
</dbReference>
<feature type="transmembrane region" description="Helical" evidence="8">
    <location>
        <begin position="400"/>
        <end position="418"/>
    </location>
</feature>
<name>A0A2T5BVH5_9RHOB</name>
<dbReference type="InterPro" id="IPR006685">
    <property type="entry name" value="MscS_channel_2nd"/>
</dbReference>
<dbReference type="Proteomes" id="UP000243859">
    <property type="component" value="Unassembled WGS sequence"/>
</dbReference>
<dbReference type="Gene3D" id="1.10.287.1260">
    <property type="match status" value="1"/>
</dbReference>
<feature type="transmembrane region" description="Helical" evidence="8">
    <location>
        <begin position="323"/>
        <end position="342"/>
    </location>
</feature>
<dbReference type="Pfam" id="PF21082">
    <property type="entry name" value="MS_channel_3rd"/>
    <property type="match status" value="1"/>
</dbReference>
<feature type="domain" description="Mechanosensitive ion channel MscS C-terminal" evidence="12">
    <location>
        <begin position="677"/>
        <end position="759"/>
    </location>
</feature>
<dbReference type="SUPFAM" id="SSF82861">
    <property type="entry name" value="Mechanosensitive channel protein MscS (YggB), transmembrane region"/>
    <property type="match status" value="1"/>
</dbReference>
<evidence type="ECO:0000256" key="1">
    <source>
        <dbReference type="ARBA" id="ARBA00004651"/>
    </source>
</evidence>
<dbReference type="InterPro" id="IPR010920">
    <property type="entry name" value="LSM_dom_sf"/>
</dbReference>
<organism evidence="13 14">
    <name type="scientific">Rhodovulum imhoffii</name>
    <dbReference type="NCBI Taxonomy" id="365340"/>
    <lineage>
        <taxon>Bacteria</taxon>
        <taxon>Pseudomonadati</taxon>
        <taxon>Pseudomonadota</taxon>
        <taxon>Alphaproteobacteria</taxon>
        <taxon>Rhodobacterales</taxon>
        <taxon>Paracoccaceae</taxon>
        <taxon>Rhodovulum</taxon>
    </lineage>
</organism>
<dbReference type="EMBL" id="QAAA01000002">
    <property type="protein sequence ID" value="PTN03579.1"/>
    <property type="molecule type" value="Genomic_DNA"/>
</dbReference>
<keyword evidence="9" id="KW-0732">Signal</keyword>
<dbReference type="GO" id="GO:0005886">
    <property type="term" value="C:plasma membrane"/>
    <property type="evidence" value="ECO:0007669"/>
    <property type="project" value="UniProtKB-SubCell"/>
</dbReference>
<dbReference type="PROSITE" id="PS01246">
    <property type="entry name" value="UPF0003"/>
    <property type="match status" value="1"/>
</dbReference>
<dbReference type="InterPro" id="IPR011066">
    <property type="entry name" value="MscS_channel_C_sf"/>
</dbReference>
<dbReference type="PROSITE" id="PS51257">
    <property type="entry name" value="PROKAR_LIPOPROTEIN"/>
    <property type="match status" value="1"/>
</dbReference>
<keyword evidence="6 8" id="KW-0472">Membrane</keyword>
<feature type="transmembrane region" description="Helical" evidence="8">
    <location>
        <begin position="514"/>
        <end position="536"/>
    </location>
</feature>
<dbReference type="SUPFAM" id="SSF82689">
    <property type="entry name" value="Mechanosensitive channel protein MscS (YggB), C-terminal domain"/>
    <property type="match status" value="1"/>
</dbReference>
<dbReference type="InterPro" id="IPR023408">
    <property type="entry name" value="MscS_beta-dom_sf"/>
</dbReference>
<evidence type="ECO:0000256" key="9">
    <source>
        <dbReference type="SAM" id="SignalP"/>
    </source>
</evidence>
<proteinExistence type="inferred from homology"/>
<evidence type="ECO:0000259" key="10">
    <source>
        <dbReference type="Pfam" id="PF00924"/>
    </source>
</evidence>
<evidence type="ECO:0000313" key="13">
    <source>
        <dbReference type="EMBL" id="PTN03579.1"/>
    </source>
</evidence>
<dbReference type="SUPFAM" id="SSF50182">
    <property type="entry name" value="Sm-like ribonucleoproteins"/>
    <property type="match status" value="1"/>
</dbReference>
<dbReference type="Pfam" id="PF12607">
    <property type="entry name" value="DUF3772"/>
    <property type="match status" value="1"/>
</dbReference>
<reference evidence="13 14" key="1">
    <citation type="submission" date="2018-04" db="EMBL/GenBank/DDBJ databases">
        <title>Genomic Encyclopedia of Archaeal and Bacterial Type Strains, Phase II (KMG-II): from individual species to whole genera.</title>
        <authorList>
            <person name="Goeker M."/>
        </authorList>
    </citation>
    <scope>NUCLEOTIDE SEQUENCE [LARGE SCALE GENOMIC DNA]</scope>
    <source>
        <strain evidence="13 14">DSM 18064</strain>
    </source>
</reference>
<feature type="chain" id="PRO_5015444480" evidence="9">
    <location>
        <begin position="26"/>
        <end position="812"/>
    </location>
</feature>
<evidence type="ECO:0000259" key="12">
    <source>
        <dbReference type="Pfam" id="PF21082"/>
    </source>
</evidence>
<dbReference type="InterPro" id="IPR022249">
    <property type="entry name" value="DUF3772"/>
</dbReference>
<feature type="transmembrane region" description="Helical" evidence="8">
    <location>
        <begin position="557"/>
        <end position="580"/>
    </location>
</feature>
<evidence type="ECO:0000256" key="3">
    <source>
        <dbReference type="ARBA" id="ARBA00022475"/>
    </source>
</evidence>
<evidence type="ECO:0000256" key="7">
    <source>
        <dbReference type="SAM" id="MobiDB-lite"/>
    </source>
</evidence>
<dbReference type="AlphaFoldDB" id="A0A2T5BVH5"/>
<dbReference type="InterPro" id="IPR011014">
    <property type="entry name" value="MscS_channel_TM-2"/>
</dbReference>
<dbReference type="PANTHER" id="PTHR30347:SF1">
    <property type="entry name" value="MECHANOSENSITIVE CHANNEL MSCK"/>
    <property type="match status" value="1"/>
</dbReference>
<evidence type="ECO:0000256" key="5">
    <source>
        <dbReference type="ARBA" id="ARBA00022989"/>
    </source>
</evidence>
<dbReference type="Pfam" id="PF00924">
    <property type="entry name" value="MS_channel_2nd"/>
    <property type="match status" value="1"/>
</dbReference>
<comment type="subcellular location">
    <subcellularLocation>
        <location evidence="1">Cell membrane</location>
        <topology evidence="1">Multi-pass membrane protein</topology>
    </subcellularLocation>
</comment>
<feature type="compositionally biased region" description="Acidic residues" evidence="7">
    <location>
        <begin position="802"/>
        <end position="812"/>
    </location>
</feature>
<dbReference type="InterPro" id="IPR006686">
    <property type="entry name" value="MscS_channel_CS"/>
</dbReference>
<feature type="domain" description="DUF3772" evidence="11">
    <location>
        <begin position="127"/>
        <end position="185"/>
    </location>
</feature>
<feature type="transmembrane region" description="Helical" evidence="8">
    <location>
        <begin position="203"/>
        <end position="220"/>
    </location>
</feature>
<evidence type="ECO:0000256" key="4">
    <source>
        <dbReference type="ARBA" id="ARBA00022692"/>
    </source>
</evidence>
<evidence type="ECO:0000256" key="6">
    <source>
        <dbReference type="ARBA" id="ARBA00023136"/>
    </source>
</evidence>